<dbReference type="InterPro" id="IPR019897">
    <property type="entry name" value="RidA_CS"/>
</dbReference>
<sequence>MSSITRIDVGPRMSQAVVHGNTVYVSGQVALDAGGESVTAQTKNILDRIDAVLAKAGTDKTKVLSASIWLADIVAFAEMNAVWDAWVAKDNAPARATVESKLAAPQFTVEIAVIAAL</sequence>
<dbReference type="PANTHER" id="PTHR47328">
    <property type="match status" value="1"/>
</dbReference>
<evidence type="ECO:0000256" key="1">
    <source>
        <dbReference type="ARBA" id="ARBA00010552"/>
    </source>
</evidence>
<proteinExistence type="inferred from homology"/>
<reference evidence="2 3" key="1">
    <citation type="submission" date="2020-02" db="EMBL/GenBank/DDBJ databases">
        <title>Genome sequence of the type strain CGMCC 1.15528 of Mesorhizobium zhangyense.</title>
        <authorList>
            <person name="Gao J."/>
            <person name="Sun J."/>
        </authorList>
    </citation>
    <scope>NUCLEOTIDE SEQUENCE [LARGE SCALE GENOMIC DNA]</scope>
    <source>
        <strain evidence="2 3">CGMCC 1.15528</strain>
    </source>
</reference>
<dbReference type="CDD" id="cd06150">
    <property type="entry name" value="YjgF_YER057c_UK114_like_2"/>
    <property type="match status" value="1"/>
</dbReference>
<evidence type="ECO:0000313" key="2">
    <source>
        <dbReference type="EMBL" id="NGN44522.1"/>
    </source>
</evidence>
<dbReference type="InterPro" id="IPR035709">
    <property type="entry name" value="YoaB-like"/>
</dbReference>
<dbReference type="Gene3D" id="3.30.1330.40">
    <property type="entry name" value="RutC-like"/>
    <property type="match status" value="1"/>
</dbReference>
<dbReference type="InterPro" id="IPR035959">
    <property type="entry name" value="RutC-like_sf"/>
</dbReference>
<dbReference type="PANTHER" id="PTHR47328:SF1">
    <property type="entry name" value="RUTC FAMILY PROTEIN YOAB"/>
    <property type="match status" value="1"/>
</dbReference>
<gene>
    <name evidence="2" type="ORF">G6N74_26015</name>
</gene>
<dbReference type="RefSeq" id="WP_165120900.1">
    <property type="nucleotide sequence ID" value="NZ_JAAKZG010000016.1"/>
</dbReference>
<dbReference type="PROSITE" id="PS01094">
    <property type="entry name" value="UPF0076"/>
    <property type="match status" value="1"/>
</dbReference>
<name>A0A7C9RAY6_9HYPH</name>
<comment type="caution">
    <text evidence="2">The sequence shown here is derived from an EMBL/GenBank/DDBJ whole genome shotgun (WGS) entry which is preliminary data.</text>
</comment>
<organism evidence="2 3">
    <name type="scientific">Mesorhizobium zhangyense</name>
    <dbReference type="NCBI Taxonomy" id="1776730"/>
    <lineage>
        <taxon>Bacteria</taxon>
        <taxon>Pseudomonadati</taxon>
        <taxon>Pseudomonadota</taxon>
        <taxon>Alphaproteobacteria</taxon>
        <taxon>Hyphomicrobiales</taxon>
        <taxon>Phyllobacteriaceae</taxon>
        <taxon>Mesorhizobium</taxon>
    </lineage>
</organism>
<dbReference type="AlphaFoldDB" id="A0A7C9RAY6"/>
<dbReference type="EMBL" id="JAAKZG010000016">
    <property type="protein sequence ID" value="NGN44522.1"/>
    <property type="molecule type" value="Genomic_DNA"/>
</dbReference>
<dbReference type="SUPFAM" id="SSF55298">
    <property type="entry name" value="YjgF-like"/>
    <property type="match status" value="1"/>
</dbReference>
<dbReference type="InterPro" id="IPR006175">
    <property type="entry name" value="YjgF/YER057c/UK114"/>
</dbReference>
<accession>A0A7C9RAY6</accession>
<dbReference type="Proteomes" id="UP000481252">
    <property type="component" value="Unassembled WGS sequence"/>
</dbReference>
<keyword evidence="3" id="KW-1185">Reference proteome</keyword>
<comment type="similarity">
    <text evidence="1">Belongs to the RutC family.</text>
</comment>
<dbReference type="Pfam" id="PF01042">
    <property type="entry name" value="Ribonuc_L-PSP"/>
    <property type="match status" value="1"/>
</dbReference>
<evidence type="ECO:0000313" key="3">
    <source>
        <dbReference type="Proteomes" id="UP000481252"/>
    </source>
</evidence>
<protein>
    <submittedName>
        <fullName evidence="2">RidA family protein</fullName>
    </submittedName>
</protein>